<dbReference type="NCBIfam" id="TIGR01539">
    <property type="entry name" value="portal_lambda"/>
    <property type="match status" value="1"/>
</dbReference>
<dbReference type="InterPro" id="IPR006429">
    <property type="entry name" value="Phage_lambda_portal"/>
</dbReference>
<reference evidence="3" key="1">
    <citation type="journal article" date="2019" name="Int. J. Syst. Evol. Microbiol.">
        <title>The Global Catalogue of Microorganisms (GCM) 10K type strain sequencing project: providing services to taxonomists for standard genome sequencing and annotation.</title>
        <authorList>
            <consortium name="The Broad Institute Genomics Platform"/>
            <consortium name="The Broad Institute Genome Sequencing Center for Infectious Disease"/>
            <person name="Wu L."/>
            <person name="Ma J."/>
        </authorList>
    </citation>
    <scope>NUCLEOTIDE SEQUENCE [LARGE SCALE GENOMIC DNA]</scope>
    <source>
        <strain evidence="3">LMG 29247</strain>
    </source>
</reference>
<evidence type="ECO:0000313" key="2">
    <source>
        <dbReference type="EMBL" id="MFD1709843.1"/>
    </source>
</evidence>
<feature type="compositionally biased region" description="Low complexity" evidence="1">
    <location>
        <begin position="504"/>
        <end position="519"/>
    </location>
</feature>
<evidence type="ECO:0000256" key="1">
    <source>
        <dbReference type="SAM" id="MobiDB-lite"/>
    </source>
</evidence>
<dbReference type="Pfam" id="PF05136">
    <property type="entry name" value="Phage_portal_2"/>
    <property type="match status" value="1"/>
</dbReference>
<comment type="caution">
    <text evidence="2">The sequence shown here is derived from an EMBL/GenBank/DDBJ whole genome shotgun (WGS) entry which is preliminary data.</text>
</comment>
<dbReference type="RefSeq" id="WP_147914085.1">
    <property type="nucleotide sequence ID" value="NZ_JBHUEJ010000011.1"/>
</dbReference>
<protein>
    <submittedName>
        <fullName evidence="2">Phage portal protein</fullName>
    </submittedName>
</protein>
<keyword evidence="3" id="KW-1185">Reference proteome</keyword>
<dbReference type="EMBL" id="JBHUEJ010000011">
    <property type="protein sequence ID" value="MFD1709843.1"/>
    <property type="molecule type" value="Genomic_DNA"/>
</dbReference>
<sequence length="525" mass="56771">MPGNYLNTLKSQAVLDAARSGISATVDGPAYTLPGMGQGATPARRTWWPRAHDARTDTLPELTFNRAASRELIRTNAIAAGAIQTNLDRVVGTGLALVAQPNRQVLGWSADQAAEWKAKTQAEFSLWSDSTDCDQEGTQNFYEKQALTLGGALASGDCFTLMPNGQRTSSQPYALRLQTIEADRVGPTSLIEQMTATEAGGVRFDPRTGVPTDYHLYDVHPGAWMAGAGLSHQGRWVKRIGASGRRVMLHHFQKKRPGMVRGVPYLTPIIDCIKQIGRYSDAEIMAAVISAYLTVFIKTPGGDASPAFAGEEVVVPTEGEIGLGMGAVVGLAPGEEPVTVNPSRPNPQFAPFIEGVMTQIGMALGIPREVLIKQFNSSYSASKAALLDAWVYFRGMRYWLAGSFCQPIYETWLAEAVSLGRIAAPGFFTDPLLRWAYTRASWPGDSMGSINPKDEVEAYTRAIDARLMTRELAEWQLFGTDFNQTFDQKADEIKRLAAADMLPAAAPGAAAQPQPSGAPTKEPTE</sequence>
<organism evidence="2 3">
    <name type="scientific">Ottowia flava</name>
    <dbReference type="NCBI Taxonomy" id="2675430"/>
    <lineage>
        <taxon>Bacteria</taxon>
        <taxon>Pseudomonadati</taxon>
        <taxon>Pseudomonadota</taxon>
        <taxon>Betaproteobacteria</taxon>
        <taxon>Burkholderiales</taxon>
        <taxon>Comamonadaceae</taxon>
        <taxon>Ottowia</taxon>
    </lineage>
</organism>
<accession>A0ABW4KU71</accession>
<gene>
    <name evidence="2" type="ORF">ACFSF0_04450</name>
</gene>
<evidence type="ECO:0000313" key="3">
    <source>
        <dbReference type="Proteomes" id="UP001597304"/>
    </source>
</evidence>
<proteinExistence type="predicted"/>
<feature type="region of interest" description="Disordered" evidence="1">
    <location>
        <begin position="504"/>
        <end position="525"/>
    </location>
</feature>
<dbReference type="Proteomes" id="UP001597304">
    <property type="component" value="Unassembled WGS sequence"/>
</dbReference>
<name>A0ABW4KU71_9BURK</name>